<accession>A0A0E9T091</accession>
<name>A0A0E9T091_ANGAN</name>
<reference evidence="1" key="1">
    <citation type="submission" date="2014-11" db="EMBL/GenBank/DDBJ databases">
        <authorList>
            <person name="Amaro Gonzalez C."/>
        </authorList>
    </citation>
    <scope>NUCLEOTIDE SEQUENCE</scope>
</reference>
<dbReference type="EMBL" id="GBXM01061548">
    <property type="protein sequence ID" value="JAH47029.1"/>
    <property type="molecule type" value="Transcribed_RNA"/>
</dbReference>
<sequence length="13" mass="1491">MWVRGQGYLGVKP</sequence>
<reference evidence="1" key="2">
    <citation type="journal article" date="2015" name="Fish Shellfish Immunol.">
        <title>Early steps in the European eel (Anguilla anguilla)-Vibrio vulnificus interaction in the gills: Role of the RtxA13 toxin.</title>
        <authorList>
            <person name="Callol A."/>
            <person name="Pajuelo D."/>
            <person name="Ebbesson L."/>
            <person name="Teles M."/>
            <person name="MacKenzie S."/>
            <person name="Amaro C."/>
        </authorList>
    </citation>
    <scope>NUCLEOTIDE SEQUENCE</scope>
</reference>
<organism evidence="1">
    <name type="scientific">Anguilla anguilla</name>
    <name type="common">European freshwater eel</name>
    <name type="synonym">Muraena anguilla</name>
    <dbReference type="NCBI Taxonomy" id="7936"/>
    <lineage>
        <taxon>Eukaryota</taxon>
        <taxon>Metazoa</taxon>
        <taxon>Chordata</taxon>
        <taxon>Craniata</taxon>
        <taxon>Vertebrata</taxon>
        <taxon>Euteleostomi</taxon>
        <taxon>Actinopterygii</taxon>
        <taxon>Neopterygii</taxon>
        <taxon>Teleostei</taxon>
        <taxon>Anguilliformes</taxon>
        <taxon>Anguillidae</taxon>
        <taxon>Anguilla</taxon>
    </lineage>
</organism>
<evidence type="ECO:0000313" key="1">
    <source>
        <dbReference type="EMBL" id="JAH47029.1"/>
    </source>
</evidence>
<protein>
    <submittedName>
        <fullName evidence="1">Uncharacterized protein</fullName>
    </submittedName>
</protein>
<proteinExistence type="predicted"/>